<dbReference type="HOGENOM" id="CLU_3258357_0_0_11"/>
<dbReference type="EMBL" id="AP010968">
    <property type="protein sequence ID" value="BAJ27049.1"/>
    <property type="molecule type" value="Genomic_DNA"/>
</dbReference>
<evidence type="ECO:0000313" key="2">
    <source>
        <dbReference type="Proteomes" id="UP000007076"/>
    </source>
</evidence>
<keyword evidence="2" id="KW-1185">Reference proteome</keyword>
<dbReference type="AlphaFoldDB" id="E4N768"/>
<dbReference type="eggNOG" id="COG1357">
    <property type="taxonomic scope" value="Bacteria"/>
</dbReference>
<name>E4N768_KITSK</name>
<dbReference type="Proteomes" id="UP000007076">
    <property type="component" value="Chromosome"/>
</dbReference>
<organism evidence="1 2">
    <name type="scientific">Kitasatospora setae (strain ATCC 33774 / DSM 43861 / JCM 3304 / KCC A-0304 / NBRC 14216 / KM-6054)</name>
    <name type="common">Streptomyces setae</name>
    <dbReference type="NCBI Taxonomy" id="452652"/>
    <lineage>
        <taxon>Bacteria</taxon>
        <taxon>Bacillati</taxon>
        <taxon>Actinomycetota</taxon>
        <taxon>Actinomycetes</taxon>
        <taxon>Kitasatosporales</taxon>
        <taxon>Streptomycetaceae</taxon>
        <taxon>Kitasatospora</taxon>
    </lineage>
</organism>
<gene>
    <name evidence="1" type="ordered locus">KSE_12160</name>
</gene>
<proteinExistence type="predicted"/>
<dbReference type="STRING" id="452652.KSE_12160"/>
<dbReference type="PATRIC" id="fig|452652.3.peg.1213"/>
<protein>
    <submittedName>
        <fullName evidence="1">Uncharacterized protein</fullName>
    </submittedName>
</protein>
<reference evidence="1 2" key="1">
    <citation type="journal article" date="2010" name="DNA Res.">
        <title>Genome sequence of Kitasatospora setae NBRC 14216T: an evolutionary snapshot of the family Streptomycetaceae.</title>
        <authorList>
            <person name="Ichikawa N."/>
            <person name="Oguchi A."/>
            <person name="Ikeda H."/>
            <person name="Ishikawa J."/>
            <person name="Kitani S."/>
            <person name="Watanabe Y."/>
            <person name="Nakamura S."/>
            <person name="Katano Y."/>
            <person name="Kishi E."/>
            <person name="Sasagawa M."/>
            <person name="Ankai A."/>
            <person name="Fukui S."/>
            <person name="Hashimoto Y."/>
            <person name="Kamata S."/>
            <person name="Otoguro M."/>
            <person name="Tanikawa S."/>
            <person name="Nihira T."/>
            <person name="Horinouchi S."/>
            <person name="Ohnishi Y."/>
            <person name="Hayakawa M."/>
            <person name="Kuzuyama T."/>
            <person name="Arisawa A."/>
            <person name="Nomoto F."/>
            <person name="Miura H."/>
            <person name="Takahashi Y."/>
            <person name="Fujita N."/>
        </authorList>
    </citation>
    <scope>NUCLEOTIDE SEQUENCE [LARGE SCALE GENOMIC DNA]</scope>
    <source>
        <strain evidence="2">ATCC 33774 / DSM 43861 / JCM 3304 / KCC A-0304 / NBRC 14216 / KM-6054</strain>
    </source>
</reference>
<dbReference type="RefSeq" id="WP_014134367.1">
    <property type="nucleotide sequence ID" value="NC_016109.1"/>
</dbReference>
<sequence>MVGSVVFRSSGQNLTLPGTVIEMASRLGEPVLLGLAALAVRSRVKR</sequence>
<dbReference type="KEGG" id="ksk:KSE_12160"/>
<evidence type="ECO:0000313" key="1">
    <source>
        <dbReference type="EMBL" id="BAJ27049.1"/>
    </source>
</evidence>
<accession>E4N768</accession>